<accession>A0ABV4LDX9</accession>
<protein>
    <submittedName>
        <fullName evidence="2">Uncharacterized protein</fullName>
    </submittedName>
</protein>
<keyword evidence="3" id="KW-1185">Reference proteome</keyword>
<evidence type="ECO:0000313" key="3">
    <source>
        <dbReference type="Proteomes" id="UP001569177"/>
    </source>
</evidence>
<feature type="region of interest" description="Disordered" evidence="1">
    <location>
        <begin position="39"/>
        <end position="61"/>
    </location>
</feature>
<proteinExistence type="predicted"/>
<dbReference type="RefSeq" id="WP_017056229.1">
    <property type="nucleotide sequence ID" value="NZ_JBGONX010000013.1"/>
</dbReference>
<organism evidence="2 3">
    <name type="scientific">Vibrio kanaloae</name>
    <dbReference type="NCBI Taxonomy" id="170673"/>
    <lineage>
        <taxon>Bacteria</taxon>
        <taxon>Pseudomonadati</taxon>
        <taxon>Pseudomonadota</taxon>
        <taxon>Gammaproteobacteria</taxon>
        <taxon>Vibrionales</taxon>
        <taxon>Vibrionaceae</taxon>
        <taxon>Vibrio</taxon>
    </lineage>
</organism>
<feature type="compositionally biased region" description="Basic and acidic residues" evidence="1">
    <location>
        <begin position="49"/>
        <end position="61"/>
    </location>
</feature>
<dbReference type="Proteomes" id="UP001569177">
    <property type="component" value="Unassembled WGS sequence"/>
</dbReference>
<name>A0ABV4LDX9_9VIBR</name>
<gene>
    <name evidence="2" type="ORF">ACED24_08450</name>
</gene>
<dbReference type="EMBL" id="JBGOOJ010000006">
    <property type="protein sequence ID" value="MEZ8090079.1"/>
    <property type="molecule type" value="Genomic_DNA"/>
</dbReference>
<comment type="caution">
    <text evidence="2">The sequence shown here is derived from an EMBL/GenBank/DDBJ whole genome shotgun (WGS) entry which is preliminary data.</text>
</comment>
<sequence>MKVDKPYIYKLTETQIDELRRDMAESSAWAKAELKRRLDAKNKKNSAHGIDDGIDKDRLSN</sequence>
<evidence type="ECO:0000256" key="1">
    <source>
        <dbReference type="SAM" id="MobiDB-lite"/>
    </source>
</evidence>
<reference evidence="2 3" key="1">
    <citation type="submission" date="2024-06" db="EMBL/GenBank/DDBJ databases">
        <authorList>
            <person name="Steensen K."/>
            <person name="Seneca J."/>
            <person name="Bartlau N."/>
            <person name="Yu A.X."/>
            <person name="Polz M.F."/>
        </authorList>
    </citation>
    <scope>NUCLEOTIDE SEQUENCE [LARGE SCALE GENOMIC DNA]</scope>
    <source>
        <strain evidence="2 3">5S240</strain>
    </source>
</reference>
<evidence type="ECO:0000313" key="2">
    <source>
        <dbReference type="EMBL" id="MEZ8090079.1"/>
    </source>
</evidence>